<gene>
    <name evidence="1" type="ORF">E2C01_082443</name>
</gene>
<keyword evidence="2" id="KW-1185">Reference proteome</keyword>
<name>A0A5B7J1P1_PORTR</name>
<evidence type="ECO:0000313" key="1">
    <source>
        <dbReference type="EMBL" id="MPC87577.1"/>
    </source>
</evidence>
<dbReference type="EMBL" id="VSRR010074904">
    <property type="protein sequence ID" value="MPC87577.1"/>
    <property type="molecule type" value="Genomic_DNA"/>
</dbReference>
<dbReference type="Proteomes" id="UP000324222">
    <property type="component" value="Unassembled WGS sequence"/>
</dbReference>
<sequence>MLELEFCLARTLVASTPRWLSCRCVRTVLRIAAGTITRGP</sequence>
<accession>A0A5B7J1P1</accession>
<proteinExistence type="predicted"/>
<comment type="caution">
    <text evidence="1">The sequence shown here is derived from an EMBL/GenBank/DDBJ whole genome shotgun (WGS) entry which is preliminary data.</text>
</comment>
<evidence type="ECO:0000313" key="2">
    <source>
        <dbReference type="Proteomes" id="UP000324222"/>
    </source>
</evidence>
<reference evidence="1 2" key="1">
    <citation type="submission" date="2019-05" db="EMBL/GenBank/DDBJ databases">
        <title>Another draft genome of Portunus trituberculatus and its Hox gene families provides insights of decapod evolution.</title>
        <authorList>
            <person name="Jeong J.-H."/>
            <person name="Song I."/>
            <person name="Kim S."/>
            <person name="Choi T."/>
            <person name="Kim D."/>
            <person name="Ryu S."/>
            <person name="Kim W."/>
        </authorList>
    </citation>
    <scope>NUCLEOTIDE SEQUENCE [LARGE SCALE GENOMIC DNA]</scope>
    <source>
        <tissue evidence="1">Muscle</tissue>
    </source>
</reference>
<organism evidence="1 2">
    <name type="scientific">Portunus trituberculatus</name>
    <name type="common">Swimming crab</name>
    <name type="synonym">Neptunus trituberculatus</name>
    <dbReference type="NCBI Taxonomy" id="210409"/>
    <lineage>
        <taxon>Eukaryota</taxon>
        <taxon>Metazoa</taxon>
        <taxon>Ecdysozoa</taxon>
        <taxon>Arthropoda</taxon>
        <taxon>Crustacea</taxon>
        <taxon>Multicrustacea</taxon>
        <taxon>Malacostraca</taxon>
        <taxon>Eumalacostraca</taxon>
        <taxon>Eucarida</taxon>
        <taxon>Decapoda</taxon>
        <taxon>Pleocyemata</taxon>
        <taxon>Brachyura</taxon>
        <taxon>Eubrachyura</taxon>
        <taxon>Portunoidea</taxon>
        <taxon>Portunidae</taxon>
        <taxon>Portuninae</taxon>
        <taxon>Portunus</taxon>
    </lineage>
</organism>
<dbReference type="AlphaFoldDB" id="A0A5B7J1P1"/>
<protein>
    <submittedName>
        <fullName evidence="1">Uncharacterized protein</fullName>
    </submittedName>
</protein>